<gene>
    <name evidence="1" type="ORF">BCV71DRAFT_265730</name>
</gene>
<organism evidence="1 2">
    <name type="scientific">Rhizopus microsporus</name>
    <dbReference type="NCBI Taxonomy" id="58291"/>
    <lineage>
        <taxon>Eukaryota</taxon>
        <taxon>Fungi</taxon>
        <taxon>Fungi incertae sedis</taxon>
        <taxon>Mucoromycota</taxon>
        <taxon>Mucoromycotina</taxon>
        <taxon>Mucoromycetes</taxon>
        <taxon>Mucorales</taxon>
        <taxon>Mucorineae</taxon>
        <taxon>Rhizopodaceae</taxon>
        <taxon>Rhizopus</taxon>
    </lineage>
</organism>
<dbReference type="Proteomes" id="UP000242381">
    <property type="component" value="Unassembled WGS sequence"/>
</dbReference>
<evidence type="ECO:0000313" key="2">
    <source>
        <dbReference type="Proteomes" id="UP000242381"/>
    </source>
</evidence>
<dbReference type="AlphaFoldDB" id="A0A1X0RWH3"/>
<accession>A0A1X0RWH3</accession>
<evidence type="ECO:0000313" key="1">
    <source>
        <dbReference type="EMBL" id="ORE16324.1"/>
    </source>
</evidence>
<sequence length="250" mass="29178">MDYFATYMNIISTLRQAEPLVIPETLLPDNTQLIPRLTEFINESITPIRNRLPVIHLDKATLSVNPQDIILVFRIQELAALANEEGRMFLNSIYTAGYTCRVSFAKRKNENRLEAVKFQLHDLNNEEIDNHFRACTVGPGRRDAFNSYHGGDDFRRLTTVEYYNASDSPGRMCKEDNRKIRNGLKEIETDVPTVKTANVEQFTRHIQYIFTNLDAFFNFYDFTVAEITWKNHRGIQKIAGCLFKYFDQWF</sequence>
<dbReference type="VEuPathDB" id="FungiDB:BCV72DRAFT_304894"/>
<reference evidence="1 2" key="1">
    <citation type="journal article" date="2016" name="Proc. Natl. Acad. Sci. U.S.A.">
        <title>Lipid metabolic changes in an early divergent fungus govern the establishment of a mutualistic symbiosis with endobacteria.</title>
        <authorList>
            <person name="Lastovetsky O.A."/>
            <person name="Gaspar M.L."/>
            <person name="Mondo S.J."/>
            <person name="LaButti K.M."/>
            <person name="Sandor L."/>
            <person name="Grigoriev I.V."/>
            <person name="Henry S.A."/>
            <person name="Pawlowska T.E."/>
        </authorList>
    </citation>
    <scope>NUCLEOTIDE SEQUENCE [LARGE SCALE GENOMIC DNA]</scope>
    <source>
        <strain evidence="1 2">ATCC 11559</strain>
    </source>
</reference>
<protein>
    <submittedName>
        <fullName evidence="1">Uncharacterized protein</fullName>
    </submittedName>
</protein>
<name>A0A1X0RWH3_RHIZD</name>
<dbReference type="OMA" id="TANVEQF"/>
<proteinExistence type="predicted"/>
<dbReference type="EMBL" id="KV921389">
    <property type="protein sequence ID" value="ORE16324.1"/>
    <property type="molecule type" value="Genomic_DNA"/>
</dbReference>